<reference evidence="2 3" key="1">
    <citation type="submission" date="2019-02" db="EMBL/GenBank/DDBJ databases">
        <title>Deep-cultivation of Planctomycetes and their phenomic and genomic characterization uncovers novel biology.</title>
        <authorList>
            <person name="Wiegand S."/>
            <person name="Jogler M."/>
            <person name="Boedeker C."/>
            <person name="Pinto D."/>
            <person name="Vollmers J."/>
            <person name="Rivas-Marin E."/>
            <person name="Kohn T."/>
            <person name="Peeters S.H."/>
            <person name="Heuer A."/>
            <person name="Rast P."/>
            <person name="Oberbeckmann S."/>
            <person name="Bunk B."/>
            <person name="Jeske O."/>
            <person name="Meyerdierks A."/>
            <person name="Storesund J.E."/>
            <person name="Kallscheuer N."/>
            <person name="Luecker S."/>
            <person name="Lage O.M."/>
            <person name="Pohl T."/>
            <person name="Merkel B.J."/>
            <person name="Hornburger P."/>
            <person name="Mueller R.-W."/>
            <person name="Bruemmer F."/>
            <person name="Labrenz M."/>
            <person name="Spormann A.M."/>
            <person name="Op Den Camp H."/>
            <person name="Overmann J."/>
            <person name="Amann R."/>
            <person name="Jetten M.S.M."/>
            <person name="Mascher T."/>
            <person name="Medema M.H."/>
            <person name="Devos D.P."/>
            <person name="Kaster A.-K."/>
            <person name="Ovreas L."/>
            <person name="Rohde M."/>
            <person name="Galperin M.Y."/>
            <person name="Jogler C."/>
        </authorList>
    </citation>
    <scope>NUCLEOTIDE SEQUENCE [LARGE SCALE GENOMIC DNA]</scope>
    <source>
        <strain evidence="2 3">Pla123a</strain>
    </source>
</reference>
<feature type="signal peptide" evidence="1">
    <location>
        <begin position="1"/>
        <end position="30"/>
    </location>
</feature>
<dbReference type="RefSeq" id="WP_146589033.1">
    <property type="nucleotide sequence ID" value="NZ_SJPO01000008.1"/>
</dbReference>
<feature type="chain" id="PRO_5023094406" description="SMP-30/Gluconolaconase/LRE-like region" evidence="1">
    <location>
        <begin position="31"/>
        <end position="283"/>
    </location>
</feature>
<comment type="caution">
    <text evidence="2">The sequence shown here is derived from an EMBL/GenBank/DDBJ whole genome shotgun (WGS) entry which is preliminary data.</text>
</comment>
<protein>
    <recommendedName>
        <fullName evidence="4">SMP-30/Gluconolaconase/LRE-like region</fullName>
    </recommendedName>
</protein>
<dbReference type="EMBL" id="SJPO01000008">
    <property type="protein sequence ID" value="TWT74560.1"/>
    <property type="molecule type" value="Genomic_DNA"/>
</dbReference>
<evidence type="ECO:0000256" key="1">
    <source>
        <dbReference type="SAM" id="SignalP"/>
    </source>
</evidence>
<proteinExistence type="predicted"/>
<gene>
    <name evidence="2" type="ORF">Pla123a_33840</name>
</gene>
<evidence type="ECO:0000313" key="2">
    <source>
        <dbReference type="EMBL" id="TWT74560.1"/>
    </source>
</evidence>
<evidence type="ECO:0000313" key="3">
    <source>
        <dbReference type="Proteomes" id="UP000318478"/>
    </source>
</evidence>
<name>A0A5C5YGN7_9BACT</name>
<sequence precursor="true">MPRVLHRPSASPFAAFLCLPLVVGGVPAAADDNATKADYDLKQVARFAATEAVQAVAVDESHFYAIANSAIGKYDKRSGAPVRRWAATDELPLRHLNSGVVRDGRLYCAHSNFPKFPETSSLEVFDAATLEHVDSHSFGIYEGSLTLVDRHDGAWWAVFAHYSEKVNDDPLAKPHTYTSLVKFDEHWRRTAGWVFPSEVLDRFAPHSCSGGGWSPDGRLFATGHDRGELYELALPRCGSTLKLKQTLSLGITGQGIAWDRSTPGVMYGISRPTQEVTAWRLAD</sequence>
<dbReference type="Proteomes" id="UP000318478">
    <property type="component" value="Unassembled WGS sequence"/>
</dbReference>
<evidence type="ECO:0008006" key="4">
    <source>
        <dbReference type="Google" id="ProtNLM"/>
    </source>
</evidence>
<keyword evidence="1" id="KW-0732">Signal</keyword>
<keyword evidence="3" id="KW-1185">Reference proteome</keyword>
<dbReference type="AlphaFoldDB" id="A0A5C5YGN7"/>
<dbReference type="SUPFAM" id="SSF75011">
    <property type="entry name" value="3-carboxy-cis,cis-mucoante lactonizing enzyme"/>
    <property type="match status" value="1"/>
</dbReference>
<organism evidence="2 3">
    <name type="scientific">Posidoniimonas polymericola</name>
    <dbReference type="NCBI Taxonomy" id="2528002"/>
    <lineage>
        <taxon>Bacteria</taxon>
        <taxon>Pseudomonadati</taxon>
        <taxon>Planctomycetota</taxon>
        <taxon>Planctomycetia</taxon>
        <taxon>Pirellulales</taxon>
        <taxon>Lacipirellulaceae</taxon>
        <taxon>Posidoniimonas</taxon>
    </lineage>
</organism>
<dbReference type="OrthoDB" id="839202at2"/>
<accession>A0A5C5YGN7</accession>